<evidence type="ECO:0000256" key="4">
    <source>
        <dbReference type="ARBA" id="ARBA00023328"/>
    </source>
</evidence>
<dbReference type="GO" id="GO:0005634">
    <property type="term" value="C:nucleus"/>
    <property type="evidence" value="ECO:0007669"/>
    <property type="project" value="TreeGrafter"/>
</dbReference>
<dbReference type="GO" id="GO:0005524">
    <property type="term" value="F:ATP binding"/>
    <property type="evidence" value="ECO:0007669"/>
    <property type="project" value="InterPro"/>
</dbReference>
<sequence>MNNVGSESEEGRTRSDSIKARESCVIDEVSLKQRQHHLNTIAILNQISRGERVDKSQVEADLLEDPLDAHLLYARWILDTYSSNEQILKDNLVPVLEQSTRTFVEDQRYRPDLRYLKLWALYARQCSQPGAIQIYEFLESKGIGVTHSMFFEEWANAVESVHKDLSKVSRIFDLGINLEAKPLNRLKKKKNAVVKRMSDLALTKHDELKNLCSKPHLCSPQTDFRRNVTSQTFTTNAKELSNDPLRNHFAQSATKTEIVKQITGESSVPQPSIIDGASKKAEPGAPPRAQRFAFDISLFYPVDGTEVTTEERQAVARYGSKVWGTEPWELEAFTSGKWYSYNPDGSPILYHPVTGEPLFDYLKAPSSPSSDMHLSDDESALLNPIIRQKNIASIDADQSAQMFEDPISLASIDPSFSSANLSDYSQVGQEAIADTEISINLDSPVRDSNATYVKPLNRRASVTVNTQEALNDVYDMFGKPADAYDCTDDENSDVSDACEPTGYTAIGVRDATADITFWAQPTSSTSNESGPVRNEPVVIYDENCLDKGRHIGGFLEISKTSPNSSAQNIPLSNNHRVGTFKPTRKPLAPLKPFSDENALCNPAPSSSKILQSSQSSSSLKRIPLAVKESYCSKSQDFSSTCDGLLLQNPAHPPVQYSHQASSEIEDPDDCYNTPILNKRSQGFFNENEEVINTEMDETDELCEYEQYGEDEQVDRRGRVIHRPLRFIPFGENFEALTPITEKTSECYSSMTSRYFDRVKNQVYETDADSKLIEKFANLGSEDEDEEMTPKPNELRISGSLGHIQTVHEDKFIEPTGASVAIGKASDFCFRQSLEAENNPVNLSSINQSLKSDSSYLYESNSRGDFHGSPLRAVNIPSVPPTPTTIQADEPCNPFSEDIINILLKGLDPPLEEYPGFRALGDVRSSKLDELKKRCKPRNPRKSSNSAVLAEEVFLELNLDGDVYFINDKLGEGAYGSVFKVSEPMKENQKAMKVENPPNLYEFFILSQLHNSLSERLCESLILPHKLYAYSDESFLVMDYSDQGTLLDVVNRASEVGVRPISSSNMKGVDELLAIFFTVELMRVVEGLHEAGYIHGDLKIDNCLVRLEGVPGGVKSWSSVYEPEGNDGWRFKGLKLIDYGRSIDINVFPPGQEFVVDWETDEYDCLEMRTGQPWTFQPDYHGIVSIAYCLLFGSFMTATDSKKPLFKRYHQVELWNRLFDVCLRPRQIPNTQDLKETRLEMENWLKENCERNGKSLKGLLRKIEFSFLH</sequence>
<feature type="domain" description="Protein kinase" evidence="5">
    <location>
        <begin position="963"/>
        <end position="1268"/>
    </location>
</feature>
<gene>
    <name evidence="7" type="ORF">PPACK8108_LOCUS2228</name>
</gene>
<comment type="subcellular location">
    <subcellularLocation>
        <location evidence="1">Chromosome</location>
        <location evidence="1">Centromere</location>
        <location evidence="1">Kinetochore</location>
    </subcellularLocation>
</comment>
<proteinExistence type="predicted"/>
<evidence type="ECO:0000256" key="3">
    <source>
        <dbReference type="ARBA" id="ARBA00022838"/>
    </source>
</evidence>
<dbReference type="SMART" id="SM00220">
    <property type="entry name" value="S_TKc"/>
    <property type="match status" value="1"/>
</dbReference>
<comment type="caution">
    <text evidence="7">The sequence shown here is derived from an EMBL/GenBank/DDBJ whole genome shotgun (WGS) entry which is preliminary data.</text>
</comment>
<dbReference type="EMBL" id="CALTRL010000385">
    <property type="protein sequence ID" value="CAH7667801.1"/>
    <property type="molecule type" value="Genomic_DNA"/>
</dbReference>
<dbReference type="Gene3D" id="1.10.510.10">
    <property type="entry name" value="Transferase(Phosphotransferase) domain 1"/>
    <property type="match status" value="1"/>
</dbReference>
<evidence type="ECO:0000259" key="6">
    <source>
        <dbReference type="PROSITE" id="PS51489"/>
    </source>
</evidence>
<dbReference type="CDD" id="cd13981">
    <property type="entry name" value="STKc_Bub1_BubR1"/>
    <property type="match status" value="1"/>
</dbReference>
<dbReference type="PROSITE" id="PS00108">
    <property type="entry name" value="PROTEIN_KINASE_ST"/>
    <property type="match status" value="1"/>
</dbReference>
<dbReference type="SUPFAM" id="SSF56112">
    <property type="entry name" value="Protein kinase-like (PK-like)"/>
    <property type="match status" value="1"/>
</dbReference>
<keyword evidence="2" id="KW-0158">Chromosome</keyword>
<dbReference type="Pfam" id="PF08311">
    <property type="entry name" value="Mad3_BUB1_I"/>
    <property type="match status" value="1"/>
</dbReference>
<evidence type="ECO:0000256" key="1">
    <source>
        <dbReference type="ARBA" id="ARBA00004629"/>
    </source>
</evidence>
<keyword evidence="4" id="KW-0137">Centromere</keyword>
<dbReference type="PANTHER" id="PTHR14030:SF4">
    <property type="entry name" value="BUB1 KINASE, ISOFORM A-RELATED"/>
    <property type="match status" value="1"/>
</dbReference>
<dbReference type="PANTHER" id="PTHR14030">
    <property type="entry name" value="MITOTIC CHECKPOINT SERINE/THREONINE-PROTEIN KINASE BUB1"/>
    <property type="match status" value="1"/>
</dbReference>
<accession>A0AAV0AK27</accession>
<keyword evidence="8" id="KW-1185">Reference proteome</keyword>
<dbReference type="Pfam" id="PF00069">
    <property type="entry name" value="Pkinase"/>
    <property type="match status" value="1"/>
</dbReference>
<feature type="domain" description="BUB1 N-terminal" evidence="6">
    <location>
        <begin position="54"/>
        <end position="215"/>
    </location>
</feature>
<dbReference type="Proteomes" id="UP001153365">
    <property type="component" value="Unassembled WGS sequence"/>
</dbReference>
<dbReference type="SMART" id="SM00777">
    <property type="entry name" value="Mad3_BUB1_I"/>
    <property type="match status" value="1"/>
</dbReference>
<name>A0AAV0AK27_PHAPC</name>
<evidence type="ECO:0000313" key="7">
    <source>
        <dbReference type="EMBL" id="CAH7667801.1"/>
    </source>
</evidence>
<dbReference type="PROSITE" id="PS51489">
    <property type="entry name" value="BUB1_N"/>
    <property type="match status" value="1"/>
</dbReference>
<dbReference type="GO" id="GO:0000776">
    <property type="term" value="C:kinetochore"/>
    <property type="evidence" value="ECO:0007669"/>
    <property type="project" value="UniProtKB-KW"/>
</dbReference>
<dbReference type="GO" id="GO:0051754">
    <property type="term" value="P:meiotic sister chromatid cohesion, centromeric"/>
    <property type="evidence" value="ECO:0007669"/>
    <property type="project" value="TreeGrafter"/>
</dbReference>
<dbReference type="InterPro" id="IPR013212">
    <property type="entry name" value="Mad3/Bub1_I"/>
</dbReference>
<dbReference type="AlphaFoldDB" id="A0AAV0AK27"/>
<dbReference type="GO" id="GO:0032991">
    <property type="term" value="C:protein-containing complex"/>
    <property type="evidence" value="ECO:0007669"/>
    <property type="project" value="UniProtKB-ARBA"/>
</dbReference>
<evidence type="ECO:0000256" key="2">
    <source>
        <dbReference type="ARBA" id="ARBA00022454"/>
    </source>
</evidence>
<keyword evidence="7" id="KW-0418">Kinase</keyword>
<evidence type="ECO:0000313" key="8">
    <source>
        <dbReference type="Proteomes" id="UP001153365"/>
    </source>
</evidence>
<organism evidence="7 8">
    <name type="scientific">Phakopsora pachyrhizi</name>
    <name type="common">Asian soybean rust disease fungus</name>
    <dbReference type="NCBI Taxonomy" id="170000"/>
    <lineage>
        <taxon>Eukaryota</taxon>
        <taxon>Fungi</taxon>
        <taxon>Dikarya</taxon>
        <taxon>Basidiomycota</taxon>
        <taxon>Pucciniomycotina</taxon>
        <taxon>Pucciniomycetes</taxon>
        <taxon>Pucciniales</taxon>
        <taxon>Phakopsoraceae</taxon>
        <taxon>Phakopsora</taxon>
    </lineage>
</organism>
<dbReference type="InterPro" id="IPR015661">
    <property type="entry name" value="Bub1/Mad3"/>
</dbReference>
<dbReference type="InterPro" id="IPR008271">
    <property type="entry name" value="Ser/Thr_kinase_AS"/>
</dbReference>
<keyword evidence="7" id="KW-0808">Transferase</keyword>
<evidence type="ECO:0000259" key="5">
    <source>
        <dbReference type="PROSITE" id="PS50011"/>
    </source>
</evidence>
<reference evidence="7" key="1">
    <citation type="submission" date="2022-06" db="EMBL/GenBank/DDBJ databases">
        <authorList>
            <consortium name="SYNGENTA / RWTH Aachen University"/>
        </authorList>
    </citation>
    <scope>NUCLEOTIDE SEQUENCE</scope>
</reference>
<protein>
    <submittedName>
        <fullName evidence="7">BUB protein kinase</fullName>
    </submittedName>
</protein>
<dbReference type="InterPro" id="IPR011009">
    <property type="entry name" value="Kinase-like_dom_sf"/>
</dbReference>
<dbReference type="GO" id="GO:0007094">
    <property type="term" value="P:mitotic spindle assembly checkpoint signaling"/>
    <property type="evidence" value="ECO:0007669"/>
    <property type="project" value="InterPro"/>
</dbReference>
<dbReference type="GO" id="GO:0004672">
    <property type="term" value="F:protein kinase activity"/>
    <property type="evidence" value="ECO:0007669"/>
    <property type="project" value="InterPro"/>
</dbReference>
<keyword evidence="3" id="KW-0995">Kinetochore</keyword>
<dbReference type="Gene3D" id="1.25.40.430">
    <property type="match status" value="1"/>
</dbReference>
<dbReference type="PROSITE" id="PS50011">
    <property type="entry name" value="PROTEIN_KINASE_DOM"/>
    <property type="match status" value="1"/>
</dbReference>
<dbReference type="InterPro" id="IPR000719">
    <property type="entry name" value="Prot_kinase_dom"/>
</dbReference>